<comment type="caution">
    <text evidence="1">The sequence shown here is derived from an EMBL/GenBank/DDBJ whole genome shotgun (WGS) entry which is preliminary data.</text>
</comment>
<accession>A0A8X6N3A6</accession>
<proteinExistence type="predicted"/>
<organism evidence="1 2">
    <name type="scientific">Nephila pilipes</name>
    <name type="common">Giant wood spider</name>
    <name type="synonym">Nephila maculata</name>
    <dbReference type="NCBI Taxonomy" id="299642"/>
    <lineage>
        <taxon>Eukaryota</taxon>
        <taxon>Metazoa</taxon>
        <taxon>Ecdysozoa</taxon>
        <taxon>Arthropoda</taxon>
        <taxon>Chelicerata</taxon>
        <taxon>Arachnida</taxon>
        <taxon>Araneae</taxon>
        <taxon>Araneomorphae</taxon>
        <taxon>Entelegynae</taxon>
        <taxon>Araneoidea</taxon>
        <taxon>Nephilidae</taxon>
        <taxon>Nephila</taxon>
    </lineage>
</organism>
<dbReference type="Proteomes" id="UP000887013">
    <property type="component" value="Unassembled WGS sequence"/>
</dbReference>
<dbReference type="AlphaFoldDB" id="A0A8X6N3A6"/>
<gene>
    <name evidence="1" type="ORF">NPIL_701411</name>
</gene>
<name>A0A8X6N3A6_NEPPI</name>
<keyword evidence="2" id="KW-1185">Reference proteome</keyword>
<protein>
    <submittedName>
        <fullName evidence="1">Uncharacterized protein</fullName>
    </submittedName>
</protein>
<sequence length="118" mass="13252">MTAAMYEFGSDSEAGRIRPHLWNTIPNDYAASWVWDVIVYDFRSSLILVVCRMTTMPKAIYQKENPSQQPACSSRYPVSSQAPCLPESVPNRTSFGSDKTLVVQVITSTFRRRTVANG</sequence>
<dbReference type="EMBL" id="BMAW01053470">
    <property type="protein sequence ID" value="GFS91173.1"/>
    <property type="molecule type" value="Genomic_DNA"/>
</dbReference>
<reference evidence="1" key="1">
    <citation type="submission" date="2020-08" db="EMBL/GenBank/DDBJ databases">
        <title>Multicomponent nature underlies the extraordinary mechanical properties of spider dragline silk.</title>
        <authorList>
            <person name="Kono N."/>
            <person name="Nakamura H."/>
            <person name="Mori M."/>
            <person name="Yoshida Y."/>
            <person name="Ohtoshi R."/>
            <person name="Malay A.D."/>
            <person name="Moran D.A.P."/>
            <person name="Tomita M."/>
            <person name="Numata K."/>
            <person name="Arakawa K."/>
        </authorList>
    </citation>
    <scope>NUCLEOTIDE SEQUENCE</scope>
</reference>
<evidence type="ECO:0000313" key="1">
    <source>
        <dbReference type="EMBL" id="GFS91173.1"/>
    </source>
</evidence>
<evidence type="ECO:0000313" key="2">
    <source>
        <dbReference type="Proteomes" id="UP000887013"/>
    </source>
</evidence>